<dbReference type="InterPro" id="IPR040204">
    <property type="entry name" value="UBR7"/>
</dbReference>
<dbReference type="AlphaFoldDB" id="K3XB02"/>
<feature type="region of interest" description="Disordered" evidence="5">
    <location>
        <begin position="258"/>
        <end position="285"/>
    </location>
</feature>
<evidence type="ECO:0000259" key="6">
    <source>
        <dbReference type="PROSITE" id="PS51157"/>
    </source>
</evidence>
<dbReference type="InterPro" id="IPR011011">
    <property type="entry name" value="Znf_FYVE_PHD"/>
</dbReference>
<dbReference type="EnsemblProtists" id="PYU1_T014401">
    <property type="protein sequence ID" value="PYU1_T014401"/>
    <property type="gene ID" value="PYU1_G014370"/>
</dbReference>
<keyword evidence="3" id="KW-0862">Zinc</keyword>
<feature type="domain" description="UBR-type" evidence="6">
    <location>
        <begin position="96"/>
        <end position="171"/>
    </location>
</feature>
<feature type="region of interest" description="Disordered" evidence="5">
    <location>
        <begin position="1"/>
        <end position="64"/>
    </location>
</feature>
<keyword evidence="2" id="KW-0863">Zinc-finger</keyword>
<evidence type="ECO:0000256" key="2">
    <source>
        <dbReference type="ARBA" id="ARBA00022771"/>
    </source>
</evidence>
<evidence type="ECO:0000313" key="8">
    <source>
        <dbReference type="Proteomes" id="UP000019132"/>
    </source>
</evidence>
<dbReference type="InParanoid" id="K3XB02"/>
<dbReference type="GO" id="GO:0061630">
    <property type="term" value="F:ubiquitin protein ligase activity"/>
    <property type="evidence" value="ECO:0007669"/>
    <property type="project" value="InterPro"/>
</dbReference>
<name>K3XB02_GLOUD</name>
<evidence type="ECO:0000256" key="5">
    <source>
        <dbReference type="SAM" id="MobiDB-lite"/>
    </source>
</evidence>
<sequence length="460" mass="51130">MENARLAQTPTKEPAPQPQASQQEAEAEETSSMPPVDAKEHLAAIGDGAEPPRKGDGDANGAEEDEEVVVTLADVLHEDAMLTEAADAVLGNSSTTDCSYAMGYMRQALYACLTCTPESEDESKRAGVCLACTYNCHEGHILIELYTKRNFRCDCGNDKFPKEHPCKLLSGKAPQNERNVYSQNFTGKYCSCHRPYPDPEATAPEVMVQCVVCEDWLHDVHIFSDGDVSQIPDDFDDFICVACMAKHPFLLAYDMDDEEEDKVTEQAQEDSTSADQQTEGSDAVATADQQVENGDAATATTGQQKEETQKLLSVPDCILEKKLQALENREDAAELKKVRPTFWAREWREALCKCSKCVAQFEKEHIAFLLDPEDSLQAYEESARARQQTEGSAEDMAQKAFSSKLSHQQQVEMAIGYNHMKNSLQEYLATFAAGGKTVRAEDIQSFFEDLRQKKRQKTEP</sequence>
<dbReference type="EMBL" id="GL376565">
    <property type="status" value="NOT_ANNOTATED_CDS"/>
    <property type="molecule type" value="Genomic_DNA"/>
</dbReference>
<dbReference type="InterPro" id="IPR013083">
    <property type="entry name" value="Znf_RING/FYVE/PHD"/>
</dbReference>
<feature type="compositionally biased region" description="Polar residues" evidence="5">
    <location>
        <begin position="265"/>
        <end position="280"/>
    </location>
</feature>
<dbReference type="InterPro" id="IPR003126">
    <property type="entry name" value="Znf_UBR"/>
</dbReference>
<evidence type="ECO:0000256" key="3">
    <source>
        <dbReference type="ARBA" id="ARBA00022833"/>
    </source>
</evidence>
<reference evidence="8" key="1">
    <citation type="journal article" date="2010" name="Genome Biol.">
        <title>Genome sequence of the necrotrophic plant pathogen Pythium ultimum reveals original pathogenicity mechanisms and effector repertoire.</title>
        <authorList>
            <person name="Levesque C.A."/>
            <person name="Brouwer H."/>
            <person name="Cano L."/>
            <person name="Hamilton J.P."/>
            <person name="Holt C."/>
            <person name="Huitema E."/>
            <person name="Raffaele S."/>
            <person name="Robideau G.P."/>
            <person name="Thines M."/>
            <person name="Win J."/>
            <person name="Zerillo M.M."/>
            <person name="Beakes G.W."/>
            <person name="Boore J.L."/>
            <person name="Busam D."/>
            <person name="Dumas B."/>
            <person name="Ferriera S."/>
            <person name="Fuerstenberg S.I."/>
            <person name="Gachon C.M."/>
            <person name="Gaulin E."/>
            <person name="Govers F."/>
            <person name="Grenville-Briggs L."/>
            <person name="Horner N."/>
            <person name="Hostetler J."/>
            <person name="Jiang R.H."/>
            <person name="Johnson J."/>
            <person name="Krajaejun T."/>
            <person name="Lin H."/>
            <person name="Meijer H.J."/>
            <person name="Moore B."/>
            <person name="Morris P."/>
            <person name="Phuntmart V."/>
            <person name="Puiu D."/>
            <person name="Shetty J."/>
            <person name="Stajich J.E."/>
            <person name="Tripathy S."/>
            <person name="Wawra S."/>
            <person name="van West P."/>
            <person name="Whitty B.R."/>
            <person name="Coutinho P.M."/>
            <person name="Henrissat B."/>
            <person name="Martin F."/>
            <person name="Thomas P.D."/>
            <person name="Tyler B.M."/>
            <person name="De Vries R.P."/>
            <person name="Kamoun S."/>
            <person name="Yandell M."/>
            <person name="Tisserat N."/>
            <person name="Buell C.R."/>
        </authorList>
    </citation>
    <scope>NUCLEOTIDE SEQUENCE</scope>
    <source>
        <strain evidence="8">DAOM:BR144</strain>
    </source>
</reference>
<dbReference type="PANTHER" id="PTHR13513">
    <property type="entry name" value="E3 UBIQUITIN-PROTEIN LIGASE UBR7"/>
    <property type="match status" value="1"/>
</dbReference>
<dbReference type="SMART" id="SM00396">
    <property type="entry name" value="ZnF_UBR1"/>
    <property type="match status" value="1"/>
</dbReference>
<proteinExistence type="predicted"/>
<evidence type="ECO:0000256" key="1">
    <source>
        <dbReference type="ARBA" id="ARBA00022723"/>
    </source>
</evidence>
<keyword evidence="1" id="KW-0479">Metal-binding</keyword>
<dbReference type="eggNOG" id="KOG2752">
    <property type="taxonomic scope" value="Eukaryota"/>
</dbReference>
<dbReference type="Gene3D" id="3.30.40.10">
    <property type="entry name" value="Zinc/RING finger domain, C3HC4 (zinc finger)"/>
    <property type="match status" value="1"/>
</dbReference>
<dbReference type="HOGENOM" id="CLU_025221_0_0_1"/>
<keyword evidence="8" id="KW-1185">Reference proteome</keyword>
<protein>
    <recommendedName>
        <fullName evidence="6">UBR-type domain-containing protein</fullName>
    </recommendedName>
</protein>
<organism evidence="7 8">
    <name type="scientific">Globisporangium ultimum (strain ATCC 200006 / CBS 805.95 / DAOM BR144)</name>
    <name type="common">Pythium ultimum</name>
    <dbReference type="NCBI Taxonomy" id="431595"/>
    <lineage>
        <taxon>Eukaryota</taxon>
        <taxon>Sar</taxon>
        <taxon>Stramenopiles</taxon>
        <taxon>Oomycota</taxon>
        <taxon>Peronosporomycetes</taxon>
        <taxon>Pythiales</taxon>
        <taxon>Pythiaceae</taxon>
        <taxon>Globisporangium</taxon>
    </lineage>
</organism>
<dbReference type="OMA" id="GAMVYNH"/>
<feature type="compositionally biased region" description="Polar residues" evidence="5">
    <location>
        <begin position="1"/>
        <end position="11"/>
    </location>
</feature>
<evidence type="ECO:0000256" key="4">
    <source>
        <dbReference type="PROSITE-ProRule" id="PRU00508"/>
    </source>
</evidence>
<dbReference type="GO" id="GO:0005737">
    <property type="term" value="C:cytoplasm"/>
    <property type="evidence" value="ECO:0007669"/>
    <property type="project" value="TreeGrafter"/>
</dbReference>
<reference evidence="7" key="3">
    <citation type="submission" date="2015-02" db="UniProtKB">
        <authorList>
            <consortium name="EnsemblProtists"/>
        </authorList>
    </citation>
    <scope>IDENTIFICATION</scope>
    <source>
        <strain evidence="7">DAOM BR144</strain>
    </source>
</reference>
<dbReference type="CDD" id="cd19677">
    <property type="entry name" value="UBR-box_UBR7"/>
    <property type="match status" value="1"/>
</dbReference>
<dbReference type="Proteomes" id="UP000019132">
    <property type="component" value="Unassembled WGS sequence"/>
</dbReference>
<dbReference type="GO" id="GO:0008270">
    <property type="term" value="F:zinc ion binding"/>
    <property type="evidence" value="ECO:0007669"/>
    <property type="project" value="UniProtKB-KW"/>
</dbReference>
<dbReference type="Pfam" id="PF02207">
    <property type="entry name" value="zf-UBR"/>
    <property type="match status" value="1"/>
</dbReference>
<dbReference type="SUPFAM" id="SSF57903">
    <property type="entry name" value="FYVE/PHD zinc finger"/>
    <property type="match status" value="1"/>
</dbReference>
<dbReference type="CDD" id="cd15542">
    <property type="entry name" value="PHD_UBR7"/>
    <property type="match status" value="1"/>
</dbReference>
<dbReference type="STRING" id="431595.K3XB02"/>
<dbReference type="PROSITE" id="PS51157">
    <property type="entry name" value="ZF_UBR"/>
    <property type="match status" value="1"/>
</dbReference>
<accession>K3XB02</accession>
<dbReference type="VEuPathDB" id="FungiDB:PYU1_G014370"/>
<dbReference type="PANTHER" id="PTHR13513:SF9">
    <property type="entry name" value="E3 UBIQUITIN-PROTEIN LIGASE UBR7-RELATED"/>
    <property type="match status" value="1"/>
</dbReference>
<feature type="zinc finger region" description="UBR-type" evidence="4">
    <location>
        <begin position="96"/>
        <end position="171"/>
    </location>
</feature>
<evidence type="ECO:0000313" key="7">
    <source>
        <dbReference type="EnsemblProtists" id="PYU1_T014401"/>
    </source>
</evidence>
<reference evidence="8" key="2">
    <citation type="submission" date="2010-04" db="EMBL/GenBank/DDBJ databases">
        <authorList>
            <person name="Buell R."/>
            <person name="Hamilton J."/>
            <person name="Hostetler J."/>
        </authorList>
    </citation>
    <scope>NUCLEOTIDE SEQUENCE [LARGE SCALE GENOMIC DNA]</scope>
    <source>
        <strain evidence="8">DAOM:BR144</strain>
    </source>
</reference>
<dbReference type="InterPro" id="IPR047506">
    <property type="entry name" value="UBR7-like_UBR-box"/>
</dbReference>